<evidence type="ECO:0000256" key="1">
    <source>
        <dbReference type="ARBA" id="ARBA00022553"/>
    </source>
</evidence>
<dbReference type="Gene3D" id="3.40.50.2300">
    <property type="match status" value="1"/>
</dbReference>
<dbReference type="PANTHER" id="PTHR45566">
    <property type="entry name" value="HTH-TYPE TRANSCRIPTIONAL REGULATOR YHJB-RELATED"/>
    <property type="match status" value="1"/>
</dbReference>
<dbReference type="SMART" id="SM00448">
    <property type="entry name" value="REC"/>
    <property type="match status" value="1"/>
</dbReference>
<dbReference type="CDD" id="cd06170">
    <property type="entry name" value="LuxR_C_like"/>
    <property type="match status" value="1"/>
</dbReference>
<organism evidence="5">
    <name type="scientific">marine sediment metagenome</name>
    <dbReference type="NCBI Taxonomy" id="412755"/>
    <lineage>
        <taxon>unclassified sequences</taxon>
        <taxon>metagenomes</taxon>
        <taxon>ecological metagenomes</taxon>
    </lineage>
</organism>
<dbReference type="InterPro" id="IPR000792">
    <property type="entry name" value="Tscrpt_reg_LuxR_C"/>
</dbReference>
<dbReference type="PANTHER" id="PTHR45566:SF1">
    <property type="entry name" value="HTH-TYPE TRANSCRIPTIONAL REGULATOR YHJB-RELATED"/>
    <property type="match status" value="1"/>
</dbReference>
<dbReference type="PROSITE" id="PS50043">
    <property type="entry name" value="HTH_LUXR_2"/>
    <property type="match status" value="1"/>
</dbReference>
<dbReference type="PRINTS" id="PR00038">
    <property type="entry name" value="HTHLUXR"/>
</dbReference>
<dbReference type="CDD" id="cd17535">
    <property type="entry name" value="REC_NarL-like"/>
    <property type="match status" value="1"/>
</dbReference>
<evidence type="ECO:0000256" key="2">
    <source>
        <dbReference type="ARBA" id="ARBA00023125"/>
    </source>
</evidence>
<protein>
    <submittedName>
        <fullName evidence="5">Uncharacterized protein</fullName>
    </submittedName>
</protein>
<evidence type="ECO:0000313" key="5">
    <source>
        <dbReference type="EMBL" id="KKN25720.1"/>
    </source>
</evidence>
<accession>A0A0F9P1K0</accession>
<dbReference type="PROSITE" id="PS50110">
    <property type="entry name" value="RESPONSE_REGULATORY"/>
    <property type="match status" value="1"/>
</dbReference>
<dbReference type="InterPro" id="IPR011006">
    <property type="entry name" value="CheY-like_superfamily"/>
</dbReference>
<dbReference type="Pfam" id="PF00196">
    <property type="entry name" value="GerE"/>
    <property type="match status" value="1"/>
</dbReference>
<dbReference type="InterPro" id="IPR016032">
    <property type="entry name" value="Sig_transdc_resp-reg_C-effctor"/>
</dbReference>
<name>A0A0F9P1K0_9ZZZZ</name>
<proteinExistence type="predicted"/>
<dbReference type="EMBL" id="LAZR01002780">
    <property type="protein sequence ID" value="KKN25720.1"/>
    <property type="molecule type" value="Genomic_DNA"/>
</dbReference>
<gene>
    <name evidence="5" type="ORF">LCGC14_0881990</name>
</gene>
<dbReference type="SMART" id="SM00421">
    <property type="entry name" value="HTH_LUXR"/>
    <property type="match status" value="1"/>
</dbReference>
<sequence length="205" mass="22509">MKLLLVDDHQLFLDGLTALLSKSDNIDIIDTVNNGKAAFDKLSSRQYDVALIDLRLPIMDGFQLLQSLSDSSSLVPIIIVSASSDPIDIDTAFNLGAMSFIPKSSSGEIILQTIEQVMLGQKVFPDSDMDKLKPKAEQWASQHNLTRRQLEVLRLMRQGFSNQAIAEQLSISMPTVKSHVSAIFQALGTQSRSEAGKKAHQLGLD</sequence>
<dbReference type="InterPro" id="IPR001789">
    <property type="entry name" value="Sig_transdc_resp-reg_receiver"/>
</dbReference>
<reference evidence="5" key="1">
    <citation type="journal article" date="2015" name="Nature">
        <title>Complex archaea that bridge the gap between prokaryotes and eukaryotes.</title>
        <authorList>
            <person name="Spang A."/>
            <person name="Saw J.H."/>
            <person name="Jorgensen S.L."/>
            <person name="Zaremba-Niedzwiedzka K."/>
            <person name="Martijn J."/>
            <person name="Lind A.E."/>
            <person name="van Eijk R."/>
            <person name="Schleper C."/>
            <person name="Guy L."/>
            <person name="Ettema T.J."/>
        </authorList>
    </citation>
    <scope>NUCLEOTIDE SEQUENCE</scope>
</reference>
<evidence type="ECO:0000259" key="4">
    <source>
        <dbReference type="PROSITE" id="PS50110"/>
    </source>
</evidence>
<dbReference type="GO" id="GO:0000160">
    <property type="term" value="P:phosphorelay signal transduction system"/>
    <property type="evidence" value="ECO:0007669"/>
    <property type="project" value="InterPro"/>
</dbReference>
<dbReference type="SUPFAM" id="SSF46894">
    <property type="entry name" value="C-terminal effector domain of the bipartite response regulators"/>
    <property type="match status" value="1"/>
</dbReference>
<dbReference type="Pfam" id="PF00072">
    <property type="entry name" value="Response_reg"/>
    <property type="match status" value="1"/>
</dbReference>
<feature type="domain" description="HTH luxR-type" evidence="3">
    <location>
        <begin position="138"/>
        <end position="203"/>
    </location>
</feature>
<keyword evidence="2" id="KW-0238">DNA-binding</keyword>
<dbReference type="GO" id="GO:0006355">
    <property type="term" value="P:regulation of DNA-templated transcription"/>
    <property type="evidence" value="ECO:0007669"/>
    <property type="project" value="InterPro"/>
</dbReference>
<dbReference type="InterPro" id="IPR058245">
    <property type="entry name" value="NreC/VraR/RcsB-like_REC"/>
</dbReference>
<keyword evidence="1" id="KW-0597">Phosphoprotein</keyword>
<dbReference type="Gene3D" id="1.10.10.10">
    <property type="entry name" value="Winged helix-like DNA-binding domain superfamily/Winged helix DNA-binding domain"/>
    <property type="match status" value="1"/>
</dbReference>
<dbReference type="AlphaFoldDB" id="A0A0F9P1K0"/>
<dbReference type="GO" id="GO:0003677">
    <property type="term" value="F:DNA binding"/>
    <property type="evidence" value="ECO:0007669"/>
    <property type="project" value="UniProtKB-KW"/>
</dbReference>
<dbReference type="InterPro" id="IPR036388">
    <property type="entry name" value="WH-like_DNA-bd_sf"/>
</dbReference>
<feature type="domain" description="Response regulatory" evidence="4">
    <location>
        <begin position="2"/>
        <end position="118"/>
    </location>
</feature>
<comment type="caution">
    <text evidence="5">The sequence shown here is derived from an EMBL/GenBank/DDBJ whole genome shotgun (WGS) entry which is preliminary data.</text>
</comment>
<dbReference type="InterPro" id="IPR051015">
    <property type="entry name" value="EvgA-like"/>
</dbReference>
<dbReference type="SUPFAM" id="SSF52172">
    <property type="entry name" value="CheY-like"/>
    <property type="match status" value="1"/>
</dbReference>
<evidence type="ECO:0000259" key="3">
    <source>
        <dbReference type="PROSITE" id="PS50043"/>
    </source>
</evidence>